<name>A0A2T5EDI4_VIBSP</name>
<gene>
    <name evidence="1" type="ORF">CWO07_25795</name>
</gene>
<organism evidence="1 2">
    <name type="scientific">Vibrio splendidus</name>
    <dbReference type="NCBI Taxonomy" id="29497"/>
    <lineage>
        <taxon>Bacteria</taxon>
        <taxon>Pseudomonadati</taxon>
        <taxon>Pseudomonadota</taxon>
        <taxon>Gammaproteobacteria</taxon>
        <taxon>Vibrionales</taxon>
        <taxon>Vibrionaceae</taxon>
        <taxon>Vibrio</taxon>
    </lineage>
</organism>
<accession>A0A2T5EDI4</accession>
<dbReference type="AlphaFoldDB" id="A0A2T5EDI4"/>
<evidence type="ECO:0000313" key="2">
    <source>
        <dbReference type="Proteomes" id="UP000244197"/>
    </source>
</evidence>
<reference evidence="1 2" key="1">
    <citation type="submission" date="2017-11" db="EMBL/GenBank/DDBJ databases">
        <title>Population delineation of vibrios coincides with oyster pathogenicity.</title>
        <authorList>
            <person name="Bruto M."/>
            <person name="Labreuche Y."/>
            <person name="James A."/>
            <person name="Piel D."/>
            <person name="Chenivesse S."/>
            <person name="Petton B."/>
            <person name="Polz M.F."/>
            <person name="Le Roux F."/>
        </authorList>
    </citation>
    <scope>NUCLEOTIDE SEQUENCE [LARGE SCALE GENOMIC DNA]</scope>
    <source>
        <strain evidence="1 2">FF_144</strain>
    </source>
</reference>
<dbReference type="EMBL" id="PIFK01000121">
    <property type="protein sequence ID" value="PTP17355.1"/>
    <property type="molecule type" value="Genomic_DNA"/>
</dbReference>
<evidence type="ECO:0000313" key="1">
    <source>
        <dbReference type="EMBL" id="PTP17355.1"/>
    </source>
</evidence>
<dbReference type="Proteomes" id="UP000244197">
    <property type="component" value="Unassembled WGS sequence"/>
</dbReference>
<dbReference type="RefSeq" id="WP_108188489.1">
    <property type="nucleotide sequence ID" value="NZ_PIFK01000121.1"/>
</dbReference>
<protein>
    <submittedName>
        <fullName evidence="1">Uncharacterized protein</fullName>
    </submittedName>
</protein>
<sequence length="206" mass="23552">MSNDKGNYFKLDEFNVSGAVYNQVLKLSKLEMPDWLIDYAFEIDEDDHESIEDKVEHLKNAFGEEFSLSPVGQFAYADMQINKGGTLLDGKQIYGAFINKEHRIEGLGMLVYDLILSLYGCLISDDCQSIAGCTFWAERLSMEYEVYTYNTVEQVIIEQFVAKDHGYVCTFTPWSTQELDFKSISKLEPIPTTTDDRTHIVLFTEG</sequence>
<proteinExistence type="predicted"/>
<comment type="caution">
    <text evidence="1">The sequence shown here is derived from an EMBL/GenBank/DDBJ whole genome shotgun (WGS) entry which is preliminary data.</text>
</comment>